<name>A0ACC6M253_9BACI</name>
<reference evidence="1" key="1">
    <citation type="submission" date="2023-11" db="EMBL/GenBank/DDBJ databases">
        <title>Gracilibacillus pellucida a moderately halophilic bacterium isolated from saline soil in Xinjiang province.</title>
        <authorList>
            <person name="Zhang Z."/>
            <person name="Tan F."/>
            <person name="Wang Y."/>
            <person name="Xia M."/>
        </authorList>
    </citation>
    <scope>NUCLEOTIDE SEQUENCE</scope>
    <source>
        <strain evidence="1">S3-1-1</strain>
    </source>
</reference>
<gene>
    <name evidence="1" type="ORF">SH601_03075</name>
</gene>
<protein>
    <submittedName>
        <fullName evidence="1">Uncharacterized protein</fullName>
    </submittedName>
</protein>
<keyword evidence="2" id="KW-1185">Reference proteome</keyword>
<accession>A0ACC6M253</accession>
<sequence>MLCLAVLISIALVACSSDDTDENTETLMRYEEDRLLVEMTYTATYCDGTSE</sequence>
<evidence type="ECO:0000313" key="1">
    <source>
        <dbReference type="EMBL" id="MDX8044960.1"/>
    </source>
</evidence>
<proteinExistence type="predicted"/>
<evidence type="ECO:0000313" key="2">
    <source>
        <dbReference type="Proteomes" id="UP001277972"/>
    </source>
</evidence>
<dbReference type="Proteomes" id="UP001277972">
    <property type="component" value="Unassembled WGS sequence"/>
</dbReference>
<dbReference type="EMBL" id="JAWZSR010000001">
    <property type="protein sequence ID" value="MDX8044960.1"/>
    <property type="molecule type" value="Genomic_DNA"/>
</dbReference>
<organism evidence="1 2">
    <name type="scientific">Gracilibacillus pellucidus</name>
    <dbReference type="NCBI Taxonomy" id="3095368"/>
    <lineage>
        <taxon>Bacteria</taxon>
        <taxon>Bacillati</taxon>
        <taxon>Bacillota</taxon>
        <taxon>Bacilli</taxon>
        <taxon>Bacillales</taxon>
        <taxon>Bacillaceae</taxon>
        <taxon>Gracilibacillus</taxon>
    </lineage>
</organism>
<comment type="caution">
    <text evidence="1">The sequence shown here is derived from an EMBL/GenBank/DDBJ whole genome shotgun (WGS) entry which is preliminary data.</text>
</comment>